<gene>
    <name evidence="1" type="ORF">MAY91_18525</name>
</gene>
<accession>A0ABY8GL24</accession>
<geneLocation type="plasmid" evidence="1 2">
    <name>pEI-13TAL140K3-1</name>
</geneLocation>
<dbReference type="EMBL" id="CP092016">
    <property type="protein sequence ID" value="WFN98247.1"/>
    <property type="molecule type" value="Genomic_DNA"/>
</dbReference>
<reference evidence="1 2" key="1">
    <citation type="submission" date="2022-02" db="EMBL/GenBank/DDBJ databases">
        <title>Phenotypic, genotypic and serological characterization of Edwardsiella ictaluri from catfish and ornamental fish species.</title>
        <authorList>
            <person name="Rose D."/>
            <person name="Tekedar H.C."/>
            <person name="Waldbieser G.C."/>
            <person name="Aarattuthodi S."/>
            <person name="Griffin M.J."/>
        </authorList>
    </citation>
    <scope>NUCLEOTIDE SEQUENCE [LARGE SCALE GENOMIC DNA]</scope>
    <source>
        <strain evidence="1 2">13 TAL-140 K3</strain>
        <plasmid evidence="1 2">pEI-13TAL140K3-1</plasmid>
    </source>
</reference>
<dbReference type="Proteomes" id="UP001222680">
    <property type="component" value="Plasmid pEI-13TAL140K3-1"/>
</dbReference>
<name>A0ABY8GL24_EDWIC</name>
<keyword evidence="2" id="KW-1185">Reference proteome</keyword>
<protein>
    <submittedName>
        <fullName evidence="1">Uncharacterized protein</fullName>
    </submittedName>
</protein>
<sequence length="83" mass="9211">MNAVITDGGGDMPGADMQWHCEIFPLIQWINTACSDGLMSFTGAFKKKRGGHRNSLYEKDLFWSFDSTLTSSGVIDLYPVVFS</sequence>
<proteinExistence type="predicted"/>
<evidence type="ECO:0000313" key="2">
    <source>
        <dbReference type="Proteomes" id="UP001222680"/>
    </source>
</evidence>
<keyword evidence="1" id="KW-0614">Plasmid</keyword>
<evidence type="ECO:0000313" key="1">
    <source>
        <dbReference type="EMBL" id="WFN98247.1"/>
    </source>
</evidence>
<organism evidence="1 2">
    <name type="scientific">Edwardsiella ictaluri</name>
    <dbReference type="NCBI Taxonomy" id="67780"/>
    <lineage>
        <taxon>Bacteria</taxon>
        <taxon>Pseudomonadati</taxon>
        <taxon>Pseudomonadota</taxon>
        <taxon>Gammaproteobacteria</taxon>
        <taxon>Enterobacterales</taxon>
        <taxon>Hafniaceae</taxon>
        <taxon>Edwardsiella</taxon>
    </lineage>
</organism>